<dbReference type="RefSeq" id="WP_042344726.1">
    <property type="nucleotide sequence ID" value="NZ_CDOI01000163.1"/>
</dbReference>
<evidence type="ECO:0000313" key="1">
    <source>
        <dbReference type="EMBL" id="CEN47880.1"/>
    </source>
</evidence>
<protein>
    <recommendedName>
        <fullName evidence="3">Outer membrane protein beta-barrel domain-containing protein</fullName>
    </recommendedName>
</protein>
<evidence type="ECO:0000313" key="2">
    <source>
        <dbReference type="Proteomes" id="UP000045051"/>
    </source>
</evidence>
<proteinExistence type="predicted"/>
<reference evidence="1 2" key="1">
    <citation type="submission" date="2015-01" db="EMBL/GenBank/DDBJ databases">
        <authorList>
            <person name="Xiang T."/>
            <person name="Song Y."/>
            <person name="Huang L."/>
            <person name="Wang B."/>
            <person name="Wu P."/>
        </authorList>
    </citation>
    <scope>NUCLEOTIDE SEQUENCE [LARGE SCALE GENOMIC DNA]</scope>
    <source>
        <strain evidence="1 2">CcD38</strain>
    </source>
</reference>
<gene>
    <name evidence="1" type="ORF">CCAND38_500002</name>
</gene>
<dbReference type="Proteomes" id="UP000045051">
    <property type="component" value="Unassembled WGS sequence"/>
</dbReference>
<dbReference type="AlphaFoldDB" id="A0A0B7I833"/>
<accession>A0A0B7I833</accession>
<dbReference type="EMBL" id="CDOI01000163">
    <property type="protein sequence ID" value="CEN47880.1"/>
    <property type="molecule type" value="Genomic_DNA"/>
</dbReference>
<organism evidence="1 2">
    <name type="scientific">Capnocytophaga canis</name>
    <dbReference type="NCBI Taxonomy" id="1848903"/>
    <lineage>
        <taxon>Bacteria</taxon>
        <taxon>Pseudomonadati</taxon>
        <taxon>Bacteroidota</taxon>
        <taxon>Flavobacteriia</taxon>
        <taxon>Flavobacteriales</taxon>
        <taxon>Flavobacteriaceae</taxon>
        <taxon>Capnocytophaga</taxon>
    </lineage>
</organism>
<keyword evidence="2" id="KW-1185">Reference proteome</keyword>
<sequence>MKITLILIIICSWTKVQAQFLDKLAVSAEYRYLGRNIAGLGLEYRASNKDEAVLNIGAKAFYTTVKRKAKILPQINIECGNFLNGGVSITPYAIEPQFIINVLNLIKLNTGYAIPIHQENYFKGITFGLQINIAVGKYSRFYDDLKVGF</sequence>
<evidence type="ECO:0008006" key="3">
    <source>
        <dbReference type="Google" id="ProtNLM"/>
    </source>
</evidence>
<name>A0A0B7I833_9FLAO</name>